<dbReference type="PROSITE" id="PS51671">
    <property type="entry name" value="ACT"/>
    <property type="match status" value="1"/>
</dbReference>
<keyword evidence="9" id="KW-0479">Metal-binding</keyword>
<keyword evidence="13" id="KW-0915">Sodium</keyword>
<keyword evidence="11 20" id="KW-0560">Oxidoreductase</keyword>
<evidence type="ECO:0000256" key="7">
    <source>
        <dbReference type="ARBA" id="ARBA00022605"/>
    </source>
</evidence>
<dbReference type="PANTHER" id="PTHR43331:SF1">
    <property type="entry name" value="HOMOSERINE DEHYDROGENASE"/>
    <property type="match status" value="1"/>
</dbReference>
<evidence type="ECO:0000256" key="12">
    <source>
        <dbReference type="ARBA" id="ARBA00023027"/>
    </source>
</evidence>
<protein>
    <recommendedName>
        <fullName evidence="6 20">Homoserine dehydrogenase</fullName>
        <ecNumber evidence="5 20">1.1.1.3</ecNumber>
    </recommendedName>
</protein>
<dbReference type="InterPro" id="IPR045865">
    <property type="entry name" value="ACT-like_dom_sf"/>
</dbReference>
<dbReference type="InterPro" id="IPR001342">
    <property type="entry name" value="HDH_cat"/>
</dbReference>
<evidence type="ECO:0000256" key="17">
    <source>
        <dbReference type="ARBA" id="ARBA00049031"/>
    </source>
</evidence>
<evidence type="ECO:0000256" key="1">
    <source>
        <dbReference type="ARBA" id="ARBA00001920"/>
    </source>
</evidence>
<dbReference type="GO" id="GO:0009086">
    <property type="term" value="P:methionine biosynthetic process"/>
    <property type="evidence" value="ECO:0007669"/>
    <property type="project" value="UniProtKB-KW"/>
</dbReference>
<dbReference type="OrthoDB" id="9808167at2"/>
<comment type="pathway">
    <text evidence="2 20">Amino-acid biosynthesis; L-threonine biosynthesis; L-threonine from L-aspartate: step 3/5.</text>
</comment>
<evidence type="ECO:0000313" key="23">
    <source>
        <dbReference type="EMBL" id="ASY19591.1"/>
    </source>
</evidence>
<evidence type="ECO:0000256" key="20">
    <source>
        <dbReference type="RuleBase" id="RU000579"/>
    </source>
</evidence>
<dbReference type="EMBL" id="CP016776">
    <property type="protein sequence ID" value="ASY19591.1"/>
    <property type="molecule type" value="Genomic_DNA"/>
</dbReference>
<keyword evidence="12" id="KW-0520">NAD</keyword>
<feature type="binding site" evidence="19">
    <location>
        <position position="107"/>
    </location>
    <ligand>
        <name>NADPH</name>
        <dbReference type="ChEBI" id="CHEBI:57783"/>
    </ligand>
</feature>
<feature type="binding site" evidence="19">
    <location>
        <begin position="13"/>
        <end position="20"/>
    </location>
    <ligand>
        <name>NADP(+)</name>
        <dbReference type="ChEBI" id="CHEBI:58349"/>
    </ligand>
</feature>
<dbReference type="FunFam" id="3.30.360.10:FF:000005">
    <property type="entry name" value="Homoserine dehydrogenase"/>
    <property type="match status" value="1"/>
</dbReference>
<dbReference type="SUPFAM" id="SSF55021">
    <property type="entry name" value="ACT-like"/>
    <property type="match status" value="1"/>
</dbReference>
<dbReference type="AlphaFoldDB" id="A0A249KS32"/>
<dbReference type="UniPathway" id="UPA00051">
    <property type="reaction ID" value="UER00465"/>
</dbReference>
<dbReference type="GO" id="GO:0046872">
    <property type="term" value="F:metal ion binding"/>
    <property type="evidence" value="ECO:0007669"/>
    <property type="project" value="UniProtKB-KW"/>
</dbReference>
<dbReference type="GO" id="GO:0009088">
    <property type="term" value="P:threonine biosynthetic process"/>
    <property type="evidence" value="ECO:0007669"/>
    <property type="project" value="UniProtKB-UniPathway"/>
</dbReference>
<keyword evidence="7 20" id="KW-0028">Amino-acid biosynthesis</keyword>
<dbReference type="InterPro" id="IPR002912">
    <property type="entry name" value="ACT_dom"/>
</dbReference>
<evidence type="ECO:0000256" key="11">
    <source>
        <dbReference type="ARBA" id="ARBA00023002"/>
    </source>
</evidence>
<dbReference type="GO" id="GO:0050661">
    <property type="term" value="F:NADP binding"/>
    <property type="evidence" value="ECO:0007669"/>
    <property type="project" value="InterPro"/>
</dbReference>
<keyword evidence="24" id="KW-1185">Reference proteome</keyword>
<name>A0A249KS32_9ACTN</name>
<feature type="binding site" evidence="19">
    <location>
        <position position="192"/>
    </location>
    <ligand>
        <name>L-homoserine</name>
        <dbReference type="ChEBI" id="CHEBI:57476"/>
    </ligand>
</feature>
<dbReference type="SUPFAM" id="SSF51735">
    <property type="entry name" value="NAD(P)-binding Rossmann-fold domains"/>
    <property type="match status" value="1"/>
</dbReference>
<reference evidence="23 24" key="1">
    <citation type="submission" date="2016-07" db="EMBL/GenBank/DDBJ databases">
        <title>High microdiversification within the ubiquitous acI lineage of Actinobacteria.</title>
        <authorList>
            <person name="Neuenschwander S.M."/>
            <person name="Salcher M."/>
            <person name="Ghai R."/>
            <person name="Pernthaler J."/>
        </authorList>
    </citation>
    <scope>NUCLEOTIDE SEQUENCE [LARGE SCALE GENOMIC DNA]</scope>
    <source>
        <strain evidence="23">MMS-IIA-15</strain>
    </source>
</reference>
<evidence type="ECO:0000256" key="19">
    <source>
        <dbReference type="PIRSR" id="PIRSR000098-2"/>
    </source>
</evidence>
<dbReference type="PANTHER" id="PTHR43331">
    <property type="entry name" value="HOMOSERINE DEHYDROGENASE"/>
    <property type="match status" value="1"/>
</dbReference>
<comment type="cofactor">
    <cofactor evidence="1">
        <name>a metal cation</name>
        <dbReference type="ChEBI" id="CHEBI:25213"/>
    </cofactor>
</comment>
<dbReference type="RefSeq" id="WP_095685483.1">
    <property type="nucleotide sequence ID" value="NZ_CP016776.1"/>
</dbReference>
<comment type="catalytic activity">
    <reaction evidence="16">
        <text>L-homoserine + NADP(+) = L-aspartate 4-semialdehyde + NADPH + H(+)</text>
        <dbReference type="Rhea" id="RHEA:15761"/>
        <dbReference type="ChEBI" id="CHEBI:15378"/>
        <dbReference type="ChEBI" id="CHEBI:57476"/>
        <dbReference type="ChEBI" id="CHEBI:57783"/>
        <dbReference type="ChEBI" id="CHEBI:58349"/>
        <dbReference type="ChEBI" id="CHEBI:537519"/>
        <dbReference type="EC" id="1.1.1.3"/>
    </reaction>
    <physiologicalReaction direction="right-to-left" evidence="16">
        <dbReference type="Rhea" id="RHEA:15763"/>
    </physiologicalReaction>
</comment>
<evidence type="ECO:0000256" key="15">
    <source>
        <dbReference type="ARBA" id="ARBA00044930"/>
    </source>
</evidence>
<organism evidence="23 24">
    <name type="scientific">Candidatus Planktophila vernalis</name>
    <dbReference type="NCBI Taxonomy" id="1884907"/>
    <lineage>
        <taxon>Bacteria</taxon>
        <taxon>Bacillati</taxon>
        <taxon>Actinomycetota</taxon>
        <taxon>Actinomycetes</taxon>
        <taxon>Candidatus Nanopelagicales</taxon>
        <taxon>Candidatus Nanopelagicaceae</taxon>
        <taxon>Candidatus Planktophila</taxon>
    </lineage>
</organism>
<comment type="similarity">
    <text evidence="4 21">Belongs to the homoserine dehydrogenase family.</text>
</comment>
<evidence type="ECO:0000256" key="18">
    <source>
        <dbReference type="PIRSR" id="PIRSR000098-1"/>
    </source>
</evidence>
<keyword evidence="10 19" id="KW-0521">NADP</keyword>
<evidence type="ECO:0000256" key="2">
    <source>
        <dbReference type="ARBA" id="ARBA00005056"/>
    </source>
</evidence>
<dbReference type="Gene3D" id="3.30.360.10">
    <property type="entry name" value="Dihydrodipicolinate Reductase, domain 2"/>
    <property type="match status" value="1"/>
</dbReference>
<comment type="pathway">
    <text evidence="3 20">Amino-acid biosynthesis; L-methionine biosynthesis via de novo pathway; L-homoserine from L-aspartate: step 3/3.</text>
</comment>
<feature type="active site" description="Proton donor" evidence="18">
    <location>
        <position position="207"/>
    </location>
</feature>
<evidence type="ECO:0000256" key="5">
    <source>
        <dbReference type="ARBA" id="ARBA00013213"/>
    </source>
</evidence>
<dbReference type="KEGG" id="pvn:A7sIIA15_01570"/>
<evidence type="ECO:0000313" key="24">
    <source>
        <dbReference type="Proteomes" id="UP000217186"/>
    </source>
</evidence>
<evidence type="ECO:0000256" key="6">
    <source>
        <dbReference type="ARBA" id="ARBA00013376"/>
    </source>
</evidence>
<accession>A0A249KS32</accession>
<evidence type="ECO:0000256" key="3">
    <source>
        <dbReference type="ARBA" id="ARBA00005062"/>
    </source>
</evidence>
<dbReference type="InterPro" id="IPR016204">
    <property type="entry name" value="HDH"/>
</dbReference>
<dbReference type="FunFam" id="3.40.50.720:FF:000062">
    <property type="entry name" value="Homoserine dehydrogenase"/>
    <property type="match status" value="1"/>
</dbReference>
<sequence>MSAELKTISIGMLGCGVVGSQVARLLQSDEQELSERSGALLVLKKIGVRSNAAREGINPSMITTDLNSIVNDPEINIVIEVMGGIEPARTLILEAIKNKKSVITANKALLATHGHELFNAADAAKVDLYYEAAVAGAIPIIRSMRESLAGDQITRVMGIVNGTTNYILTKMHEEGRAFNDVLKEAQSLGYAEADPTADIEGHDAAAKAALLASLAFHSTVTIDEVYCEGITGISIDDVNAAKAMGSVIKLLAIAELTVKDEISVRVHPVMLPNSHPLASVRNAFNAVYVESEAAGQLMFYGRGAGGAPTASAILGDLVAVTRHRAYSTVGYGESDYADLDIAPVGDVKSQFFVRLHVADKSGVLAAIAQVFASEKISIQTVRQAGLGSDAELVVVTHAATESSLKGCIKKLTDMDIVSKVESVIRVEGVVA</sequence>
<dbReference type="InterPro" id="IPR005106">
    <property type="entry name" value="Asp/hSer_DH_NAD-bd"/>
</dbReference>
<dbReference type="Gene3D" id="3.40.50.720">
    <property type="entry name" value="NAD(P)-binding Rossmann-like Domain"/>
    <property type="match status" value="1"/>
</dbReference>
<dbReference type="Gene3D" id="3.30.70.260">
    <property type="match status" value="1"/>
</dbReference>
<evidence type="ECO:0000256" key="16">
    <source>
        <dbReference type="ARBA" id="ARBA00048841"/>
    </source>
</evidence>
<dbReference type="Pfam" id="PF00742">
    <property type="entry name" value="Homoserine_dh"/>
    <property type="match status" value="1"/>
</dbReference>
<dbReference type="InterPro" id="IPR019811">
    <property type="entry name" value="HDH_CS"/>
</dbReference>
<evidence type="ECO:0000256" key="21">
    <source>
        <dbReference type="RuleBase" id="RU004171"/>
    </source>
</evidence>
<comment type="function">
    <text evidence="15">Catalyzes the conversion of L-aspartate-beta-semialdehyde (L-Asa) to L-homoserine (L-Hse), the third step in the biosynthesis of threonine and methionine from aspartate.</text>
</comment>
<evidence type="ECO:0000256" key="13">
    <source>
        <dbReference type="ARBA" id="ARBA00023053"/>
    </source>
</evidence>
<dbReference type="EC" id="1.1.1.3" evidence="5 20"/>
<dbReference type="PROSITE" id="PS01042">
    <property type="entry name" value="HOMOSER_DHGENASE"/>
    <property type="match status" value="1"/>
</dbReference>
<dbReference type="CDD" id="cd04881">
    <property type="entry name" value="ACT_HSDH-Hom"/>
    <property type="match status" value="1"/>
</dbReference>
<evidence type="ECO:0000256" key="10">
    <source>
        <dbReference type="ARBA" id="ARBA00022857"/>
    </source>
</evidence>
<evidence type="ECO:0000256" key="14">
    <source>
        <dbReference type="ARBA" id="ARBA00023167"/>
    </source>
</evidence>
<dbReference type="Pfam" id="PF01842">
    <property type="entry name" value="ACT"/>
    <property type="match status" value="1"/>
</dbReference>
<proteinExistence type="inferred from homology"/>
<dbReference type="UniPathway" id="UPA00050">
    <property type="reaction ID" value="UER00063"/>
</dbReference>
<evidence type="ECO:0000256" key="9">
    <source>
        <dbReference type="ARBA" id="ARBA00022723"/>
    </source>
</evidence>
<dbReference type="Proteomes" id="UP000217186">
    <property type="component" value="Chromosome"/>
</dbReference>
<evidence type="ECO:0000256" key="4">
    <source>
        <dbReference type="ARBA" id="ARBA00006753"/>
    </source>
</evidence>
<gene>
    <name evidence="23" type="ORF">A7sIIA15_01570</name>
</gene>
<evidence type="ECO:0000259" key="22">
    <source>
        <dbReference type="PROSITE" id="PS51671"/>
    </source>
</evidence>
<dbReference type="GO" id="GO:0004412">
    <property type="term" value="F:homoserine dehydrogenase activity"/>
    <property type="evidence" value="ECO:0007669"/>
    <property type="project" value="UniProtKB-EC"/>
</dbReference>
<dbReference type="NCBIfam" id="NF004976">
    <property type="entry name" value="PRK06349.1"/>
    <property type="match status" value="1"/>
</dbReference>
<dbReference type="Pfam" id="PF03447">
    <property type="entry name" value="NAD_binding_3"/>
    <property type="match status" value="1"/>
</dbReference>
<evidence type="ECO:0000256" key="8">
    <source>
        <dbReference type="ARBA" id="ARBA00022697"/>
    </source>
</evidence>
<dbReference type="InterPro" id="IPR036291">
    <property type="entry name" value="NAD(P)-bd_dom_sf"/>
</dbReference>
<keyword evidence="14 20" id="KW-0486">Methionine biosynthesis</keyword>
<comment type="catalytic activity">
    <reaction evidence="17">
        <text>L-homoserine + NAD(+) = L-aspartate 4-semialdehyde + NADH + H(+)</text>
        <dbReference type="Rhea" id="RHEA:15757"/>
        <dbReference type="ChEBI" id="CHEBI:15378"/>
        <dbReference type="ChEBI" id="CHEBI:57476"/>
        <dbReference type="ChEBI" id="CHEBI:57540"/>
        <dbReference type="ChEBI" id="CHEBI:57945"/>
        <dbReference type="ChEBI" id="CHEBI:537519"/>
        <dbReference type="EC" id="1.1.1.3"/>
    </reaction>
    <physiologicalReaction direction="right-to-left" evidence="17">
        <dbReference type="Rhea" id="RHEA:15759"/>
    </physiologicalReaction>
</comment>
<feature type="domain" description="ACT" evidence="22">
    <location>
        <begin position="352"/>
        <end position="425"/>
    </location>
</feature>
<dbReference type="PIRSF" id="PIRSF000098">
    <property type="entry name" value="Homoser_dehydrog"/>
    <property type="match status" value="1"/>
</dbReference>
<dbReference type="SUPFAM" id="SSF55347">
    <property type="entry name" value="Glyceraldehyde-3-phosphate dehydrogenase-like, C-terminal domain"/>
    <property type="match status" value="1"/>
</dbReference>
<keyword evidence="8 20" id="KW-0791">Threonine biosynthesis</keyword>